<sequence>MARALLLLFAVVAAASAQSSTDCLSALKKARSLIPAGDCYSKNAVDYEKFLTYPQCGLTGIYPGTYDAAFCDPFLNGYYKCAASRNGLVTPDGKFDTAVFNSKVLSGRCNGIPKYQTAYTKCHADTMKNFNFARLIVCLQVAMA</sequence>
<dbReference type="RefSeq" id="XP_018017699.1">
    <property type="nucleotide sequence ID" value="XM_018162210.2"/>
</dbReference>
<dbReference type="KEGG" id="hazt:108674271"/>
<feature type="signal peptide" evidence="1">
    <location>
        <begin position="1"/>
        <end position="17"/>
    </location>
</feature>
<dbReference type="Proteomes" id="UP000694843">
    <property type="component" value="Unplaced"/>
</dbReference>
<name>A0A8B7NVA4_HYAAZ</name>
<feature type="chain" id="PRO_5034893116" evidence="1">
    <location>
        <begin position="18"/>
        <end position="144"/>
    </location>
</feature>
<dbReference type="GeneID" id="108674271"/>
<keyword evidence="2" id="KW-1185">Reference proteome</keyword>
<gene>
    <name evidence="3" type="primary">LOC108674271</name>
</gene>
<protein>
    <submittedName>
        <fullName evidence="3">Uncharacterized protein LOC108674271</fullName>
    </submittedName>
</protein>
<evidence type="ECO:0000256" key="1">
    <source>
        <dbReference type="SAM" id="SignalP"/>
    </source>
</evidence>
<dbReference type="AlphaFoldDB" id="A0A8B7NVA4"/>
<evidence type="ECO:0000313" key="3">
    <source>
        <dbReference type="RefSeq" id="XP_018017699.1"/>
    </source>
</evidence>
<reference evidence="3" key="1">
    <citation type="submission" date="2025-08" db="UniProtKB">
        <authorList>
            <consortium name="RefSeq"/>
        </authorList>
    </citation>
    <scope>IDENTIFICATION</scope>
    <source>
        <tissue evidence="3">Whole organism</tissue>
    </source>
</reference>
<keyword evidence="1" id="KW-0732">Signal</keyword>
<accession>A0A8B7NVA4</accession>
<evidence type="ECO:0000313" key="2">
    <source>
        <dbReference type="Proteomes" id="UP000694843"/>
    </source>
</evidence>
<proteinExistence type="predicted"/>
<organism evidence="2 3">
    <name type="scientific">Hyalella azteca</name>
    <name type="common">Amphipod</name>
    <dbReference type="NCBI Taxonomy" id="294128"/>
    <lineage>
        <taxon>Eukaryota</taxon>
        <taxon>Metazoa</taxon>
        <taxon>Ecdysozoa</taxon>
        <taxon>Arthropoda</taxon>
        <taxon>Crustacea</taxon>
        <taxon>Multicrustacea</taxon>
        <taxon>Malacostraca</taxon>
        <taxon>Eumalacostraca</taxon>
        <taxon>Peracarida</taxon>
        <taxon>Amphipoda</taxon>
        <taxon>Senticaudata</taxon>
        <taxon>Talitrida</taxon>
        <taxon>Talitroidea</taxon>
        <taxon>Hyalellidae</taxon>
        <taxon>Hyalella</taxon>
    </lineage>
</organism>